<evidence type="ECO:0000313" key="1">
    <source>
        <dbReference type="EMBL" id="KAL2505926.1"/>
    </source>
</evidence>
<proteinExistence type="predicted"/>
<sequence length="214" mass="24474">MRPPSKYKEVQSLTGRVATLSRFISRATNKCFFFIQIIKAGKRFEWTKDCDAAFDELKKWKRSSPLQIKPKRKLGHISSNLIGSCELDAGKERGPAIVTNILCKQDISDLEIEKLALALVLASRKLRPYFQSNQIMIPRTDNSFVDVLSKLASSQDAELFKTVPVELLFSIFISEMASKTLWVEGMTHCIQEILDYLKEHNFPTERDKGPLKIY</sequence>
<name>A0ABD1SZN4_9LAMI</name>
<dbReference type="PANTHER" id="PTHR48475:SF1">
    <property type="entry name" value="RNASE H TYPE-1 DOMAIN-CONTAINING PROTEIN"/>
    <property type="match status" value="1"/>
</dbReference>
<protein>
    <submittedName>
        <fullName evidence="1">RT RNaseH 2 domain-containing protein</fullName>
    </submittedName>
</protein>
<dbReference type="Gene3D" id="3.30.70.270">
    <property type="match status" value="1"/>
</dbReference>
<keyword evidence="2" id="KW-1185">Reference proteome</keyword>
<dbReference type="Proteomes" id="UP001604336">
    <property type="component" value="Unassembled WGS sequence"/>
</dbReference>
<dbReference type="InterPro" id="IPR043128">
    <property type="entry name" value="Rev_trsase/Diguanyl_cyclase"/>
</dbReference>
<comment type="caution">
    <text evidence="1">The sequence shown here is derived from an EMBL/GenBank/DDBJ whole genome shotgun (WGS) entry which is preliminary data.</text>
</comment>
<evidence type="ECO:0000313" key="2">
    <source>
        <dbReference type="Proteomes" id="UP001604336"/>
    </source>
</evidence>
<dbReference type="EMBL" id="JBFOLK010000006">
    <property type="protein sequence ID" value="KAL2505926.1"/>
    <property type="molecule type" value="Genomic_DNA"/>
</dbReference>
<dbReference type="InterPro" id="IPR043502">
    <property type="entry name" value="DNA/RNA_pol_sf"/>
</dbReference>
<dbReference type="SUPFAM" id="SSF56672">
    <property type="entry name" value="DNA/RNA polymerases"/>
    <property type="match status" value="1"/>
</dbReference>
<accession>A0ABD1SZN4</accession>
<reference evidence="2" key="1">
    <citation type="submission" date="2024-07" db="EMBL/GenBank/DDBJ databases">
        <title>Two chromosome-level genome assemblies of Korean endemic species Abeliophyllum distichum and Forsythia ovata (Oleaceae).</title>
        <authorList>
            <person name="Jang H."/>
        </authorList>
    </citation>
    <scope>NUCLEOTIDE SEQUENCE [LARGE SCALE GENOMIC DNA]</scope>
</reference>
<dbReference type="AlphaFoldDB" id="A0ABD1SZN4"/>
<dbReference type="PANTHER" id="PTHR48475">
    <property type="entry name" value="RIBONUCLEASE H"/>
    <property type="match status" value="1"/>
</dbReference>
<organism evidence="1 2">
    <name type="scientific">Abeliophyllum distichum</name>
    <dbReference type="NCBI Taxonomy" id="126358"/>
    <lineage>
        <taxon>Eukaryota</taxon>
        <taxon>Viridiplantae</taxon>
        <taxon>Streptophyta</taxon>
        <taxon>Embryophyta</taxon>
        <taxon>Tracheophyta</taxon>
        <taxon>Spermatophyta</taxon>
        <taxon>Magnoliopsida</taxon>
        <taxon>eudicotyledons</taxon>
        <taxon>Gunneridae</taxon>
        <taxon>Pentapetalae</taxon>
        <taxon>asterids</taxon>
        <taxon>lamiids</taxon>
        <taxon>Lamiales</taxon>
        <taxon>Oleaceae</taxon>
        <taxon>Forsythieae</taxon>
        <taxon>Abeliophyllum</taxon>
    </lineage>
</organism>
<gene>
    <name evidence="1" type="ORF">Adt_21547</name>
</gene>